<evidence type="ECO:0000256" key="6">
    <source>
        <dbReference type="ARBA" id="ARBA00022692"/>
    </source>
</evidence>
<evidence type="ECO:0000256" key="1">
    <source>
        <dbReference type="ARBA" id="ARBA00002254"/>
    </source>
</evidence>
<evidence type="ECO:0000313" key="12">
    <source>
        <dbReference type="Proteomes" id="UP000838686"/>
    </source>
</evidence>
<comment type="subcellular location">
    <subcellularLocation>
        <location evidence="2">Cell membrane</location>
        <topology evidence="2">Single-pass membrane protein</topology>
    </subcellularLocation>
</comment>
<evidence type="ECO:0000256" key="5">
    <source>
        <dbReference type="ARBA" id="ARBA00022500"/>
    </source>
</evidence>
<evidence type="ECO:0000256" key="7">
    <source>
        <dbReference type="ARBA" id="ARBA00022779"/>
    </source>
</evidence>
<keyword evidence="12" id="KW-1185">Reference proteome</keyword>
<keyword evidence="7 10" id="KW-0283">Flagellar rotation</keyword>
<protein>
    <recommendedName>
        <fullName evidence="10">Flagellar protein FliL</fullName>
    </recommendedName>
</protein>
<evidence type="ECO:0000313" key="11">
    <source>
        <dbReference type="EMBL" id="CAH1197838.1"/>
    </source>
</evidence>
<organism evidence="11 12">
    <name type="scientific">Paenibacillus plantiphilus</name>
    <dbReference type="NCBI Taxonomy" id="2905650"/>
    <lineage>
        <taxon>Bacteria</taxon>
        <taxon>Bacillati</taxon>
        <taxon>Bacillota</taxon>
        <taxon>Bacilli</taxon>
        <taxon>Bacillales</taxon>
        <taxon>Paenibacillaceae</taxon>
        <taxon>Paenibacillus</taxon>
    </lineage>
</organism>
<evidence type="ECO:0000256" key="10">
    <source>
        <dbReference type="RuleBase" id="RU364125"/>
    </source>
</evidence>
<evidence type="ECO:0000256" key="4">
    <source>
        <dbReference type="ARBA" id="ARBA00022475"/>
    </source>
</evidence>
<keyword evidence="8" id="KW-1133">Transmembrane helix</keyword>
<keyword evidence="9 10" id="KW-0472">Membrane</keyword>
<evidence type="ECO:0000256" key="8">
    <source>
        <dbReference type="ARBA" id="ARBA00022989"/>
    </source>
</evidence>
<evidence type="ECO:0000256" key="3">
    <source>
        <dbReference type="ARBA" id="ARBA00008281"/>
    </source>
</evidence>
<accession>A0ABN8G313</accession>
<comment type="function">
    <text evidence="1 10">Controls the rotational direction of flagella during chemotaxis.</text>
</comment>
<keyword evidence="6" id="KW-0812">Transmembrane</keyword>
<comment type="caution">
    <text evidence="11">The sequence shown here is derived from an EMBL/GenBank/DDBJ whole genome shotgun (WGS) entry which is preliminary data.</text>
</comment>
<gene>
    <name evidence="11" type="ORF">PAECIP111893_01003</name>
</gene>
<name>A0ABN8G313_9BACL</name>
<evidence type="ECO:0000256" key="2">
    <source>
        <dbReference type="ARBA" id="ARBA00004162"/>
    </source>
</evidence>
<dbReference type="Pfam" id="PF03748">
    <property type="entry name" value="FliL"/>
    <property type="match status" value="1"/>
</dbReference>
<keyword evidence="4 10" id="KW-1003">Cell membrane</keyword>
<dbReference type="Proteomes" id="UP000838686">
    <property type="component" value="Unassembled WGS sequence"/>
</dbReference>
<proteinExistence type="inferred from homology"/>
<evidence type="ECO:0000256" key="9">
    <source>
        <dbReference type="ARBA" id="ARBA00023136"/>
    </source>
</evidence>
<dbReference type="EMBL" id="CAKMMF010000004">
    <property type="protein sequence ID" value="CAH1197838.1"/>
    <property type="molecule type" value="Genomic_DNA"/>
</dbReference>
<reference evidence="11" key="1">
    <citation type="submission" date="2022-01" db="EMBL/GenBank/DDBJ databases">
        <authorList>
            <person name="Criscuolo A."/>
        </authorList>
    </citation>
    <scope>NUCLEOTIDE SEQUENCE</scope>
    <source>
        <strain evidence="11">CIP111893</strain>
    </source>
</reference>
<keyword evidence="5 10" id="KW-0145">Chemotaxis</keyword>
<dbReference type="RefSeq" id="WP_236339350.1">
    <property type="nucleotide sequence ID" value="NZ_CAKMMF010000004.1"/>
</dbReference>
<sequence length="162" mass="18144">MKKMLPWLITILLAITLIAIVAVILFNTIWGDKSNDPATNAANSANNVEMKVLDADERVEVTSEITDIKTNLADLEYIGVMGFAFTLDDKSTKEDFDKIKDIQIKPIIIRTLSDMMPDELKGSKGKDELNAKLLNLINKKLEEFSEGKLVNVEITNYIVTKL</sequence>
<dbReference type="InterPro" id="IPR005503">
    <property type="entry name" value="FliL"/>
</dbReference>
<comment type="similarity">
    <text evidence="3 10">Belongs to the FliL family.</text>
</comment>